<evidence type="ECO:0000256" key="4">
    <source>
        <dbReference type="ARBA" id="ARBA00022737"/>
    </source>
</evidence>
<evidence type="ECO:0000256" key="3">
    <source>
        <dbReference type="ARBA" id="ARBA00022692"/>
    </source>
</evidence>
<accession>A0A350HB28</accession>
<comment type="subcellular location">
    <subcellularLocation>
        <location evidence="1">Cell membrane</location>
        <topology evidence="1">Multi-pass membrane protein</topology>
    </subcellularLocation>
</comment>
<evidence type="ECO:0000259" key="11">
    <source>
        <dbReference type="PROSITE" id="PS51371"/>
    </source>
</evidence>
<dbReference type="EMBL" id="DMZY01000182">
    <property type="protein sequence ID" value="HAV92744.1"/>
    <property type="molecule type" value="Genomic_DNA"/>
</dbReference>
<dbReference type="Pfam" id="PF01595">
    <property type="entry name" value="CNNM"/>
    <property type="match status" value="1"/>
</dbReference>
<evidence type="ECO:0000256" key="9">
    <source>
        <dbReference type="PROSITE-ProRule" id="PRU01193"/>
    </source>
</evidence>
<keyword evidence="3 9" id="KW-0812">Transmembrane</keyword>
<keyword evidence="6 8" id="KW-0129">CBS domain</keyword>
<sequence>MILALIFIFFIVLLFIFSSSEMSFIASDKLYVKIRARNSKRYKMLYDILLKPKIYLYTILVGYNIANVVLTTIAESVFIKHGSISNSLILSFSVSAVVLLFGEIAPKSIASNYPEKLALGYTPLIRVLYILLFPIIFVSSSVAELLIRIFKKNIYSEEKSHLSATDVEQLILSNVDISTSVEYESKMLRGIFEFSDRNASDAMIQRKEVFFIDANENIENVKAKIKEQKKIYTRYPVYESTEDNVIGIINVNDLAVENPSKVKQILRKVLFVPETLTLDIVLIEMKNNATHMAMVIDEYGGVAGMATFENIIEELIGDISDEYDLDDEAEEIDGKILLSGDEKVREINEEYNLKLPLSDEYETLAGLLMFKLGRIPQEDDIASFKNICKIRVAKVVGFSVKQIELERVNANEK</sequence>
<evidence type="ECO:0000256" key="8">
    <source>
        <dbReference type="PROSITE-ProRule" id="PRU00703"/>
    </source>
</evidence>
<evidence type="ECO:0000256" key="1">
    <source>
        <dbReference type="ARBA" id="ARBA00004651"/>
    </source>
</evidence>
<comment type="caution">
    <text evidence="13">The sequence shown here is derived from an EMBL/GenBank/DDBJ whole genome shotgun (WGS) entry which is preliminary data.</text>
</comment>
<dbReference type="InterPro" id="IPR005170">
    <property type="entry name" value="Transptr-assoc_dom"/>
</dbReference>
<dbReference type="InterPro" id="IPR000644">
    <property type="entry name" value="CBS_dom"/>
</dbReference>
<dbReference type="PROSITE" id="PS51846">
    <property type="entry name" value="CNNM"/>
    <property type="match status" value="1"/>
</dbReference>
<evidence type="ECO:0000259" key="12">
    <source>
        <dbReference type="PROSITE" id="PS51846"/>
    </source>
</evidence>
<keyword evidence="4" id="KW-0677">Repeat</keyword>
<dbReference type="Proteomes" id="UP000264062">
    <property type="component" value="Unassembled WGS sequence"/>
</dbReference>
<evidence type="ECO:0000256" key="2">
    <source>
        <dbReference type="ARBA" id="ARBA00022475"/>
    </source>
</evidence>
<dbReference type="AlphaFoldDB" id="A0A350HB28"/>
<dbReference type="InterPro" id="IPR046342">
    <property type="entry name" value="CBS_dom_sf"/>
</dbReference>
<feature type="domain" description="CBS" evidence="11">
    <location>
        <begin position="265"/>
        <end position="322"/>
    </location>
</feature>
<dbReference type="GO" id="GO:0005886">
    <property type="term" value="C:plasma membrane"/>
    <property type="evidence" value="ECO:0007669"/>
    <property type="project" value="UniProtKB-SubCell"/>
</dbReference>
<feature type="transmembrane region" description="Helical" evidence="10">
    <location>
        <begin position="125"/>
        <end position="147"/>
    </location>
</feature>
<name>A0A350HB28_UNCW3</name>
<feature type="transmembrane region" description="Helical" evidence="10">
    <location>
        <begin position="86"/>
        <end position="105"/>
    </location>
</feature>
<evidence type="ECO:0000256" key="6">
    <source>
        <dbReference type="ARBA" id="ARBA00023122"/>
    </source>
</evidence>
<dbReference type="InterPro" id="IPR044751">
    <property type="entry name" value="Ion_transp-like_CBS"/>
</dbReference>
<dbReference type="Pfam" id="PF03471">
    <property type="entry name" value="CorC_HlyC"/>
    <property type="match status" value="1"/>
</dbReference>
<evidence type="ECO:0000313" key="13">
    <source>
        <dbReference type="EMBL" id="HAV92744.1"/>
    </source>
</evidence>
<evidence type="ECO:0000256" key="7">
    <source>
        <dbReference type="ARBA" id="ARBA00023136"/>
    </source>
</evidence>
<dbReference type="InterPro" id="IPR016169">
    <property type="entry name" value="FAD-bd_PCMH_sub2"/>
</dbReference>
<dbReference type="PANTHER" id="PTHR43099">
    <property type="entry name" value="UPF0053 PROTEIN YRKA"/>
    <property type="match status" value="1"/>
</dbReference>
<dbReference type="SUPFAM" id="SSF56176">
    <property type="entry name" value="FAD-binding/transporter-associated domain-like"/>
    <property type="match status" value="1"/>
</dbReference>
<dbReference type="Gene3D" id="3.30.465.10">
    <property type="match status" value="1"/>
</dbReference>
<evidence type="ECO:0008006" key="15">
    <source>
        <dbReference type="Google" id="ProtNLM"/>
    </source>
</evidence>
<keyword evidence="7 9" id="KW-0472">Membrane</keyword>
<dbReference type="CDD" id="cd04590">
    <property type="entry name" value="CBS_pair_CorC_HlyC_assoc"/>
    <property type="match status" value="1"/>
</dbReference>
<dbReference type="InterPro" id="IPR036318">
    <property type="entry name" value="FAD-bd_PCMH-like_sf"/>
</dbReference>
<evidence type="ECO:0000313" key="14">
    <source>
        <dbReference type="Proteomes" id="UP000264062"/>
    </source>
</evidence>
<dbReference type="InterPro" id="IPR051676">
    <property type="entry name" value="UPF0053_domain"/>
</dbReference>
<feature type="domain" description="CNNM transmembrane" evidence="12">
    <location>
        <begin position="1"/>
        <end position="201"/>
    </location>
</feature>
<evidence type="ECO:0000256" key="10">
    <source>
        <dbReference type="SAM" id="Phobius"/>
    </source>
</evidence>
<keyword evidence="2" id="KW-1003">Cell membrane</keyword>
<organism evidence="13 14">
    <name type="scientific">candidate division WOR-3 bacterium</name>
    <dbReference type="NCBI Taxonomy" id="2052148"/>
    <lineage>
        <taxon>Bacteria</taxon>
        <taxon>Bacteria division WOR-3</taxon>
    </lineage>
</organism>
<dbReference type="PANTHER" id="PTHR43099:SF5">
    <property type="entry name" value="HLYC_CORC FAMILY TRANSPORTER"/>
    <property type="match status" value="1"/>
</dbReference>
<proteinExistence type="predicted"/>
<dbReference type="PROSITE" id="PS51371">
    <property type="entry name" value="CBS"/>
    <property type="match status" value="1"/>
</dbReference>
<reference evidence="13 14" key="1">
    <citation type="journal article" date="2018" name="Nat. Biotechnol.">
        <title>A standardized bacterial taxonomy based on genome phylogeny substantially revises the tree of life.</title>
        <authorList>
            <person name="Parks D.H."/>
            <person name="Chuvochina M."/>
            <person name="Waite D.W."/>
            <person name="Rinke C."/>
            <person name="Skarshewski A."/>
            <person name="Chaumeil P.A."/>
            <person name="Hugenholtz P."/>
        </authorList>
    </citation>
    <scope>NUCLEOTIDE SEQUENCE [LARGE SCALE GENOMIC DNA]</scope>
    <source>
        <strain evidence="13">UBA9956</strain>
    </source>
</reference>
<dbReference type="GO" id="GO:0050660">
    <property type="term" value="F:flavin adenine dinucleotide binding"/>
    <property type="evidence" value="ECO:0007669"/>
    <property type="project" value="InterPro"/>
</dbReference>
<dbReference type="InterPro" id="IPR002550">
    <property type="entry name" value="CNNM"/>
</dbReference>
<protein>
    <recommendedName>
        <fullName evidence="15">HlyC/CorC family transporter</fullName>
    </recommendedName>
</protein>
<evidence type="ECO:0000256" key="5">
    <source>
        <dbReference type="ARBA" id="ARBA00022989"/>
    </source>
</evidence>
<dbReference type="Gene3D" id="3.10.580.10">
    <property type="entry name" value="CBS-domain"/>
    <property type="match status" value="1"/>
</dbReference>
<keyword evidence="5 9" id="KW-1133">Transmembrane helix</keyword>
<gene>
    <name evidence="13" type="ORF">DCW38_06145</name>
</gene>
<dbReference type="SUPFAM" id="SSF54631">
    <property type="entry name" value="CBS-domain pair"/>
    <property type="match status" value="1"/>
</dbReference>
<feature type="transmembrane region" description="Helical" evidence="10">
    <location>
        <begin position="54"/>
        <end position="74"/>
    </location>
</feature>
<dbReference type="SMART" id="SM01091">
    <property type="entry name" value="CorC_HlyC"/>
    <property type="match status" value="1"/>
</dbReference>
<dbReference type="Pfam" id="PF00571">
    <property type="entry name" value="CBS"/>
    <property type="match status" value="2"/>
</dbReference>